<dbReference type="InterPro" id="IPR014710">
    <property type="entry name" value="RmlC-like_jellyroll"/>
</dbReference>
<evidence type="ECO:0000313" key="2">
    <source>
        <dbReference type="EMBL" id="ATB37094.1"/>
    </source>
</evidence>
<evidence type="ECO:0000313" key="3">
    <source>
        <dbReference type="Proteomes" id="UP000217257"/>
    </source>
</evidence>
<evidence type="ECO:0000259" key="1">
    <source>
        <dbReference type="Pfam" id="PF06172"/>
    </source>
</evidence>
<proteinExistence type="predicted"/>
<accession>A0A250IZE4</accession>
<dbReference type="AlphaFoldDB" id="A0A250IZE4"/>
<dbReference type="PANTHER" id="PTHR33387">
    <property type="entry name" value="RMLC-LIKE JELLY ROLL FOLD PROTEIN"/>
    <property type="match status" value="1"/>
</dbReference>
<dbReference type="SUPFAM" id="SSF51182">
    <property type="entry name" value="RmlC-like cupins"/>
    <property type="match status" value="1"/>
</dbReference>
<organism evidence="2 3">
    <name type="scientific">Cystobacter fuscus</name>
    <dbReference type="NCBI Taxonomy" id="43"/>
    <lineage>
        <taxon>Bacteria</taxon>
        <taxon>Pseudomonadati</taxon>
        <taxon>Myxococcota</taxon>
        <taxon>Myxococcia</taxon>
        <taxon>Myxococcales</taxon>
        <taxon>Cystobacterineae</taxon>
        <taxon>Archangiaceae</taxon>
        <taxon>Cystobacter</taxon>
    </lineage>
</organism>
<dbReference type="Gene3D" id="2.60.120.10">
    <property type="entry name" value="Jelly Rolls"/>
    <property type="match status" value="1"/>
</dbReference>
<name>A0A250IZE4_9BACT</name>
<dbReference type="PANTHER" id="PTHR33387:SF3">
    <property type="entry name" value="DUF985 DOMAIN-CONTAINING PROTEIN"/>
    <property type="match status" value="1"/>
</dbReference>
<gene>
    <name evidence="2" type="ORF">CYFUS_002515</name>
</gene>
<dbReference type="RefSeq" id="WP_232537528.1">
    <property type="nucleotide sequence ID" value="NZ_CP022098.1"/>
</dbReference>
<dbReference type="Proteomes" id="UP000217257">
    <property type="component" value="Chromosome"/>
</dbReference>
<dbReference type="InterPro" id="IPR039935">
    <property type="entry name" value="YML079W-like"/>
</dbReference>
<dbReference type="KEGG" id="cfus:CYFUS_002515"/>
<reference evidence="2 3" key="1">
    <citation type="submission" date="2017-06" db="EMBL/GenBank/DDBJ databases">
        <title>Sequencing and comparative analysis of myxobacterial genomes.</title>
        <authorList>
            <person name="Rupp O."/>
            <person name="Goesmann A."/>
            <person name="Sogaard-Andersen L."/>
        </authorList>
    </citation>
    <scope>NUCLEOTIDE SEQUENCE [LARGE SCALE GENOMIC DNA]</scope>
    <source>
        <strain evidence="2 3">DSM 52655</strain>
    </source>
</reference>
<dbReference type="InterPro" id="IPR011051">
    <property type="entry name" value="RmlC_Cupin_sf"/>
</dbReference>
<dbReference type="InterPro" id="IPR009327">
    <property type="entry name" value="Cupin_DUF985"/>
</dbReference>
<dbReference type="Pfam" id="PF06172">
    <property type="entry name" value="Cupin_5"/>
    <property type="match status" value="1"/>
</dbReference>
<sequence length="171" mass="18866">MAYSRPMVDELVRTLGLAPHPEGGFFRETWRSAVTVETPRGTRSVGTAIYYLLPRGTFAAWHRVSSAELWHFYDGHALTMYLLDEAQGRLETVTLGRDVARGERPQVLVPAGVLQAALPRGEYTLCGCTVAPGFDFADWEMPRGEELAARHPEHAELFRQLSHPGASTSGG</sequence>
<protein>
    <recommendedName>
        <fullName evidence="1">DUF985 domain-containing protein</fullName>
    </recommendedName>
</protein>
<dbReference type="CDD" id="cd06121">
    <property type="entry name" value="cupin_YML079wp"/>
    <property type="match status" value="1"/>
</dbReference>
<feature type="domain" description="DUF985" evidence="1">
    <location>
        <begin position="10"/>
        <end position="141"/>
    </location>
</feature>
<dbReference type="EMBL" id="CP022098">
    <property type="protein sequence ID" value="ATB37094.1"/>
    <property type="molecule type" value="Genomic_DNA"/>
</dbReference>